<evidence type="ECO:0000256" key="6">
    <source>
        <dbReference type="SAM" id="Phobius"/>
    </source>
</evidence>
<comment type="subcellular location">
    <subcellularLocation>
        <location evidence="1">Membrane</location>
        <topology evidence="1">Multi-pass membrane protein</topology>
    </subcellularLocation>
</comment>
<evidence type="ECO:0000256" key="3">
    <source>
        <dbReference type="ARBA" id="ARBA00022989"/>
    </source>
</evidence>
<feature type="transmembrane region" description="Helical" evidence="6">
    <location>
        <begin position="178"/>
        <end position="196"/>
    </location>
</feature>
<evidence type="ECO:0000256" key="2">
    <source>
        <dbReference type="ARBA" id="ARBA00022692"/>
    </source>
</evidence>
<protein>
    <recommendedName>
        <fullName evidence="7">O-antigen ligase-related domain-containing protein</fullName>
    </recommendedName>
</protein>
<feature type="region of interest" description="Disordered" evidence="5">
    <location>
        <begin position="427"/>
        <end position="446"/>
    </location>
</feature>
<feature type="transmembrane region" description="Helical" evidence="6">
    <location>
        <begin position="226"/>
        <end position="243"/>
    </location>
</feature>
<feature type="transmembrane region" description="Helical" evidence="6">
    <location>
        <begin position="136"/>
        <end position="158"/>
    </location>
</feature>
<dbReference type="Proteomes" id="UP000008372">
    <property type="component" value="Unassembled WGS sequence"/>
</dbReference>
<feature type="transmembrane region" description="Helical" evidence="6">
    <location>
        <begin position="28"/>
        <end position="48"/>
    </location>
</feature>
<evidence type="ECO:0000256" key="5">
    <source>
        <dbReference type="SAM" id="MobiDB-lite"/>
    </source>
</evidence>
<keyword evidence="3 6" id="KW-1133">Transmembrane helix</keyword>
<dbReference type="RefSeq" id="WP_008304624.1">
    <property type="nucleotide sequence ID" value="NZ_BAEK01000047.1"/>
</dbReference>
<accession>A0ABQ0I8X7</accession>
<proteinExistence type="predicted"/>
<dbReference type="PANTHER" id="PTHR37422">
    <property type="entry name" value="TEICHURONIC ACID BIOSYNTHESIS PROTEIN TUAE"/>
    <property type="match status" value="1"/>
</dbReference>
<dbReference type="Pfam" id="PF04932">
    <property type="entry name" value="Wzy_C"/>
    <property type="match status" value="1"/>
</dbReference>
<feature type="transmembrane region" description="Helical" evidence="6">
    <location>
        <begin position="383"/>
        <end position="401"/>
    </location>
</feature>
<keyword evidence="9" id="KW-1185">Reference proteome</keyword>
<feature type="transmembrane region" description="Helical" evidence="6">
    <location>
        <begin position="54"/>
        <end position="75"/>
    </location>
</feature>
<name>A0ABQ0I8X7_9ALTE</name>
<dbReference type="InterPro" id="IPR007016">
    <property type="entry name" value="O-antigen_ligase-rel_domated"/>
</dbReference>
<feature type="transmembrane region" description="Helical" evidence="6">
    <location>
        <begin position="250"/>
        <end position="271"/>
    </location>
</feature>
<evidence type="ECO:0000256" key="4">
    <source>
        <dbReference type="ARBA" id="ARBA00023136"/>
    </source>
</evidence>
<comment type="caution">
    <text evidence="8">The sequence shown here is derived from an EMBL/GenBank/DDBJ whole genome shotgun (WGS) entry which is preliminary data.</text>
</comment>
<evidence type="ECO:0000313" key="8">
    <source>
        <dbReference type="EMBL" id="GAC05836.1"/>
    </source>
</evidence>
<keyword evidence="2 6" id="KW-0812">Transmembrane</keyword>
<feature type="transmembrane region" description="Helical" evidence="6">
    <location>
        <begin position="352"/>
        <end position="371"/>
    </location>
</feature>
<reference evidence="8 9" key="1">
    <citation type="journal article" date="2014" name="Environ. Microbiol.">
        <title>Comparative genomics of the marine bacterial genus Glaciecola reveals the high degree of genomic diversity and genomic characteristic for cold adaptation.</title>
        <authorList>
            <person name="Qin Q.L."/>
            <person name="Xie B.B."/>
            <person name="Yu Y."/>
            <person name="Shu Y.L."/>
            <person name="Rong J.C."/>
            <person name="Zhang Y.J."/>
            <person name="Zhao D.L."/>
            <person name="Chen X.L."/>
            <person name="Zhang X.Y."/>
            <person name="Chen B."/>
            <person name="Zhou B.C."/>
            <person name="Zhang Y.Z."/>
        </authorList>
    </citation>
    <scope>NUCLEOTIDE SEQUENCE [LARGE SCALE GENOMIC DNA]</scope>
    <source>
        <strain evidence="8 9">NO2</strain>
    </source>
</reference>
<gene>
    <name evidence="8" type="ORF">GAGA_3002</name>
</gene>
<evidence type="ECO:0000313" key="9">
    <source>
        <dbReference type="Proteomes" id="UP000008372"/>
    </source>
</evidence>
<feature type="transmembrane region" description="Helical" evidence="6">
    <location>
        <begin position="107"/>
        <end position="129"/>
    </location>
</feature>
<organism evidence="8 9">
    <name type="scientific">Paraglaciecola agarilytica NO2</name>
    <dbReference type="NCBI Taxonomy" id="1125747"/>
    <lineage>
        <taxon>Bacteria</taxon>
        <taxon>Pseudomonadati</taxon>
        <taxon>Pseudomonadota</taxon>
        <taxon>Gammaproteobacteria</taxon>
        <taxon>Alteromonadales</taxon>
        <taxon>Alteromonadaceae</taxon>
        <taxon>Paraglaciecola</taxon>
    </lineage>
</organism>
<dbReference type="EMBL" id="BAEK01000047">
    <property type="protein sequence ID" value="GAC05836.1"/>
    <property type="molecule type" value="Genomic_DNA"/>
</dbReference>
<evidence type="ECO:0000259" key="7">
    <source>
        <dbReference type="Pfam" id="PF04932"/>
    </source>
</evidence>
<keyword evidence="4 6" id="KW-0472">Membrane</keyword>
<sequence length="446" mass="49931">MFEIVKVVMAIICAVFVFKTCKNLKNKYLIFVVLALWLRYTLSAFHQITYDPFVAGFSLNALGSISVVLLGVLLLPNLTFRLRQYIVFYAFFAIIIISGLVNSEVKGLINVLVKWGYFFVLSAAVFLSLRMQPTKVVFKALLAPFLLPVSLQVLSILLGEVKATEGDGSASYIGGYNHEAAFSMIIVGFILVLGWLERKTIRFHAPLFFISVFLLVLVNYRTSMLAVLPVVLIFILTMLSERFESKYKLPILAAAAVPLIAIGLLISSSLAERFSDITLVVTNFSDLIKAPMYYSDADQDIFSSRMYLWSQYLYAFFNSDWLNQWVGLGPEHWDGLFKHYAHNAYVSYIYEYGYLGITAFLAINIYLLISALKHRSKVLGQKLFFSVLGIMVMSLSTMPLWNIEGLICYALIAGAIFAKGHGPHASETPSTLGREVKIPSPPADTI</sequence>
<dbReference type="InterPro" id="IPR051533">
    <property type="entry name" value="WaaL-like"/>
</dbReference>
<evidence type="ECO:0000256" key="1">
    <source>
        <dbReference type="ARBA" id="ARBA00004141"/>
    </source>
</evidence>
<dbReference type="PANTHER" id="PTHR37422:SF13">
    <property type="entry name" value="LIPOPOLYSACCHARIDE BIOSYNTHESIS PROTEIN PA4999-RELATED"/>
    <property type="match status" value="1"/>
</dbReference>
<feature type="domain" description="O-antigen ligase-related" evidence="7">
    <location>
        <begin position="207"/>
        <end position="361"/>
    </location>
</feature>
<feature type="transmembrane region" description="Helical" evidence="6">
    <location>
        <begin position="82"/>
        <end position="101"/>
    </location>
</feature>